<dbReference type="PANTHER" id="PTHR24296">
    <property type="entry name" value="CYTOCHROME P450"/>
    <property type="match status" value="1"/>
</dbReference>
<evidence type="ECO:0000256" key="5">
    <source>
        <dbReference type="RuleBase" id="RU000461"/>
    </source>
</evidence>
<keyword evidence="2 5" id="KW-0479">Metal-binding</keyword>
<dbReference type="InterPro" id="IPR002401">
    <property type="entry name" value="Cyt_P450_E_grp-I"/>
</dbReference>
<dbReference type="InterPro" id="IPR001128">
    <property type="entry name" value="Cyt_P450"/>
</dbReference>
<gene>
    <name evidence="6" type="ORF">TeGR_g6292</name>
</gene>
<comment type="similarity">
    <text evidence="1 5">Belongs to the cytochrome P450 family.</text>
</comment>
<evidence type="ECO:0000256" key="2">
    <source>
        <dbReference type="ARBA" id="ARBA00022723"/>
    </source>
</evidence>
<sequence length="331" mass="37278">MFFRMTMDVFASIAFGVELNSILMKDVHPFAAAFDTVQNLCQKRFKDPIWRFARLTQSSEEERIIKREVGVMNDFANKVIDERCDRGKTSELGPDLLSRFLDVKDGEEKPAKSELRDIVMNFLIAGRDTTACALSWSFYELTRHPEIMQKVIDEVTKVCSPADEAGGPRSRTYSDANYSYDKIGELRYTHAVAMEVLRLHPSVPIEVKFPKKADTLPDGTYINAGAACIFSPYAMGRSEELWGPDAKEFKPERMLNEEGKGLEPSQYKYTTFNSGPRLCLGKGLALMEIKLALAILLPRFDFQSKGHDGGYQSTLVLPMSPGLEMKVTAKK</sequence>
<name>A0ABQ6MRR7_9STRA</name>
<evidence type="ECO:0008006" key="8">
    <source>
        <dbReference type="Google" id="ProtNLM"/>
    </source>
</evidence>
<proteinExistence type="inferred from homology"/>
<keyword evidence="5" id="KW-0349">Heme</keyword>
<dbReference type="EMBL" id="BRYB01000525">
    <property type="protein sequence ID" value="GMI31789.1"/>
    <property type="molecule type" value="Genomic_DNA"/>
</dbReference>
<keyword evidence="7" id="KW-1185">Reference proteome</keyword>
<evidence type="ECO:0000256" key="3">
    <source>
        <dbReference type="ARBA" id="ARBA00023002"/>
    </source>
</evidence>
<dbReference type="PRINTS" id="PR00385">
    <property type="entry name" value="P450"/>
</dbReference>
<evidence type="ECO:0000313" key="7">
    <source>
        <dbReference type="Proteomes" id="UP001165060"/>
    </source>
</evidence>
<dbReference type="InterPro" id="IPR017972">
    <property type="entry name" value="Cyt_P450_CS"/>
</dbReference>
<dbReference type="InterPro" id="IPR036396">
    <property type="entry name" value="Cyt_P450_sf"/>
</dbReference>
<evidence type="ECO:0000256" key="1">
    <source>
        <dbReference type="ARBA" id="ARBA00010617"/>
    </source>
</evidence>
<accession>A0ABQ6MRR7</accession>
<evidence type="ECO:0000313" key="6">
    <source>
        <dbReference type="EMBL" id="GMI31789.1"/>
    </source>
</evidence>
<dbReference type="Proteomes" id="UP001165060">
    <property type="component" value="Unassembled WGS sequence"/>
</dbReference>
<dbReference type="SUPFAM" id="SSF48264">
    <property type="entry name" value="Cytochrome P450"/>
    <property type="match status" value="1"/>
</dbReference>
<dbReference type="PROSITE" id="PS00086">
    <property type="entry name" value="CYTOCHROME_P450"/>
    <property type="match status" value="1"/>
</dbReference>
<protein>
    <recommendedName>
        <fullName evidence="8">Cytochrome P450</fullName>
    </recommendedName>
</protein>
<keyword evidence="4 5" id="KW-0408">Iron</keyword>
<evidence type="ECO:0000256" key="4">
    <source>
        <dbReference type="ARBA" id="ARBA00023004"/>
    </source>
</evidence>
<keyword evidence="5" id="KW-0503">Monooxygenase</keyword>
<dbReference type="PRINTS" id="PR00463">
    <property type="entry name" value="EP450I"/>
</dbReference>
<comment type="caution">
    <text evidence="6">The sequence shown here is derived from an EMBL/GenBank/DDBJ whole genome shotgun (WGS) entry which is preliminary data.</text>
</comment>
<keyword evidence="3 5" id="KW-0560">Oxidoreductase</keyword>
<dbReference type="Pfam" id="PF00067">
    <property type="entry name" value="p450"/>
    <property type="match status" value="1"/>
</dbReference>
<dbReference type="Gene3D" id="1.10.630.10">
    <property type="entry name" value="Cytochrome P450"/>
    <property type="match status" value="1"/>
</dbReference>
<reference evidence="6 7" key="1">
    <citation type="journal article" date="2023" name="Commun. Biol.">
        <title>Genome analysis of Parmales, the sister group of diatoms, reveals the evolutionary specialization of diatoms from phago-mixotrophs to photoautotrophs.</title>
        <authorList>
            <person name="Ban H."/>
            <person name="Sato S."/>
            <person name="Yoshikawa S."/>
            <person name="Yamada K."/>
            <person name="Nakamura Y."/>
            <person name="Ichinomiya M."/>
            <person name="Sato N."/>
            <person name="Blanc-Mathieu R."/>
            <person name="Endo H."/>
            <person name="Kuwata A."/>
            <person name="Ogata H."/>
        </authorList>
    </citation>
    <scope>NUCLEOTIDE SEQUENCE [LARGE SCALE GENOMIC DNA]</scope>
</reference>
<organism evidence="6 7">
    <name type="scientific">Tetraparma gracilis</name>
    <dbReference type="NCBI Taxonomy" id="2962635"/>
    <lineage>
        <taxon>Eukaryota</taxon>
        <taxon>Sar</taxon>
        <taxon>Stramenopiles</taxon>
        <taxon>Ochrophyta</taxon>
        <taxon>Bolidophyceae</taxon>
        <taxon>Parmales</taxon>
        <taxon>Triparmaceae</taxon>
        <taxon>Tetraparma</taxon>
    </lineage>
</organism>